<proteinExistence type="predicted"/>
<evidence type="ECO:0000313" key="4">
    <source>
        <dbReference type="Proteomes" id="UP000286287"/>
    </source>
</evidence>
<dbReference type="OrthoDB" id="9802340at2"/>
<dbReference type="PANTHER" id="PTHR13170:SF16">
    <property type="entry name" value="PROTEIN O-GLCNACASE"/>
    <property type="match status" value="1"/>
</dbReference>
<keyword evidence="4" id="KW-1185">Reference proteome</keyword>
<dbReference type="PROSITE" id="PS51186">
    <property type="entry name" value="GNAT"/>
    <property type="match status" value="1"/>
</dbReference>
<dbReference type="GO" id="GO:0016747">
    <property type="term" value="F:acyltransferase activity, transferring groups other than amino-acyl groups"/>
    <property type="evidence" value="ECO:0007669"/>
    <property type="project" value="InterPro"/>
</dbReference>
<comment type="caution">
    <text evidence="3">The sequence shown here is derived from an EMBL/GenBank/DDBJ whole genome shotgun (WGS) entry which is preliminary data.</text>
</comment>
<accession>A0A418VA09</accession>
<reference evidence="3 4" key="1">
    <citation type="submission" date="2018-09" db="EMBL/GenBank/DDBJ databases">
        <authorList>
            <person name="Zhu H."/>
        </authorList>
    </citation>
    <scope>NUCLEOTIDE SEQUENCE [LARGE SCALE GENOMIC DNA]</scope>
    <source>
        <strain evidence="3 4">K2S05-167</strain>
    </source>
</reference>
<organism evidence="3 4">
    <name type="scientific">Deinococcus cavernae</name>
    <dbReference type="NCBI Taxonomy" id="2320857"/>
    <lineage>
        <taxon>Bacteria</taxon>
        <taxon>Thermotogati</taxon>
        <taxon>Deinococcota</taxon>
        <taxon>Deinococci</taxon>
        <taxon>Deinococcales</taxon>
        <taxon>Deinococcaceae</taxon>
        <taxon>Deinococcus</taxon>
    </lineage>
</organism>
<dbReference type="PANTHER" id="PTHR13170">
    <property type="entry name" value="O-GLCNACASE"/>
    <property type="match status" value="1"/>
</dbReference>
<sequence length="207" mass="23413">MTSAALRRARPEDERAFYDICLLTGDSGADASTLYKDPQLLGHVYAVPYLRFAPDFAFVLEDAEGVGGYVIAAPDSQAFEETLEREWWPILRQQYPDPANIPREERTPDQRMINLIHHPNRTHDDLQSEYPAHLHIDLLPRMQGGGNGKRLMYTLLDALEDVGCPGVHLGVGGRNENAVGFYRHLGFQQLQAHPWGYTFGMSLPRRL</sequence>
<dbReference type="Proteomes" id="UP000286287">
    <property type="component" value="Unassembled WGS sequence"/>
</dbReference>
<gene>
    <name evidence="3" type="ORF">D3875_16530</name>
    <name evidence="2" type="ORF">D3875_20480</name>
</gene>
<evidence type="ECO:0000259" key="1">
    <source>
        <dbReference type="PROSITE" id="PS51186"/>
    </source>
</evidence>
<dbReference type="EMBL" id="QYUJ01000014">
    <property type="protein sequence ID" value="RJF72909.1"/>
    <property type="molecule type" value="Genomic_DNA"/>
</dbReference>
<dbReference type="SUPFAM" id="SSF55729">
    <property type="entry name" value="Acyl-CoA N-acyltransferases (Nat)"/>
    <property type="match status" value="1"/>
</dbReference>
<dbReference type="AlphaFoldDB" id="A0A418VA09"/>
<dbReference type="RefSeq" id="WP_119765490.1">
    <property type="nucleotide sequence ID" value="NZ_QYUJ01000014.1"/>
</dbReference>
<evidence type="ECO:0000313" key="2">
    <source>
        <dbReference type="EMBL" id="RJF69731.1"/>
    </source>
</evidence>
<dbReference type="EMBL" id="QYUJ01000020">
    <property type="protein sequence ID" value="RJF69731.1"/>
    <property type="molecule type" value="Genomic_DNA"/>
</dbReference>
<feature type="domain" description="N-acetyltransferase" evidence="1">
    <location>
        <begin position="74"/>
        <end position="206"/>
    </location>
</feature>
<dbReference type="InterPro" id="IPR016181">
    <property type="entry name" value="Acyl_CoA_acyltransferase"/>
</dbReference>
<protein>
    <submittedName>
        <fullName evidence="3">GNAT family N-acetyltransferase</fullName>
    </submittedName>
</protein>
<dbReference type="InterPro" id="IPR000182">
    <property type="entry name" value="GNAT_dom"/>
</dbReference>
<dbReference type="Pfam" id="PF00583">
    <property type="entry name" value="Acetyltransf_1"/>
    <property type="match status" value="1"/>
</dbReference>
<evidence type="ECO:0000313" key="3">
    <source>
        <dbReference type="EMBL" id="RJF72909.1"/>
    </source>
</evidence>
<dbReference type="InterPro" id="IPR051822">
    <property type="entry name" value="Glycosyl_Hydrolase_84"/>
</dbReference>
<dbReference type="Gene3D" id="3.40.630.30">
    <property type="match status" value="1"/>
</dbReference>
<name>A0A418VA09_9DEIO</name>
<keyword evidence="3" id="KW-0808">Transferase</keyword>